<accession>A0A921UCD3</accession>
<dbReference type="Proteomes" id="UP000807115">
    <property type="component" value="Chromosome 6"/>
</dbReference>
<feature type="region of interest" description="Disordered" evidence="1">
    <location>
        <begin position="56"/>
        <end position="90"/>
    </location>
</feature>
<feature type="region of interest" description="Disordered" evidence="1">
    <location>
        <begin position="1"/>
        <end position="42"/>
    </location>
</feature>
<gene>
    <name evidence="2" type="ORF">BDA96_06G138400</name>
</gene>
<proteinExistence type="predicted"/>
<evidence type="ECO:0000313" key="3">
    <source>
        <dbReference type="Proteomes" id="UP000807115"/>
    </source>
</evidence>
<organism evidence="2 3">
    <name type="scientific">Sorghum bicolor</name>
    <name type="common">Sorghum</name>
    <name type="synonym">Sorghum vulgare</name>
    <dbReference type="NCBI Taxonomy" id="4558"/>
    <lineage>
        <taxon>Eukaryota</taxon>
        <taxon>Viridiplantae</taxon>
        <taxon>Streptophyta</taxon>
        <taxon>Embryophyta</taxon>
        <taxon>Tracheophyta</taxon>
        <taxon>Spermatophyta</taxon>
        <taxon>Magnoliopsida</taxon>
        <taxon>Liliopsida</taxon>
        <taxon>Poales</taxon>
        <taxon>Poaceae</taxon>
        <taxon>PACMAD clade</taxon>
        <taxon>Panicoideae</taxon>
        <taxon>Andropogonodae</taxon>
        <taxon>Andropogoneae</taxon>
        <taxon>Sorghinae</taxon>
        <taxon>Sorghum</taxon>
    </lineage>
</organism>
<reference evidence="2" key="2">
    <citation type="submission" date="2020-10" db="EMBL/GenBank/DDBJ databases">
        <authorList>
            <person name="Cooper E.A."/>
            <person name="Brenton Z.W."/>
            <person name="Flinn B.S."/>
            <person name="Jenkins J."/>
            <person name="Shu S."/>
            <person name="Flowers D."/>
            <person name="Luo F."/>
            <person name="Wang Y."/>
            <person name="Xia P."/>
            <person name="Barry K."/>
            <person name="Daum C."/>
            <person name="Lipzen A."/>
            <person name="Yoshinaga Y."/>
            <person name="Schmutz J."/>
            <person name="Saski C."/>
            <person name="Vermerris W."/>
            <person name="Kresovich S."/>
        </authorList>
    </citation>
    <scope>NUCLEOTIDE SEQUENCE</scope>
</reference>
<feature type="compositionally biased region" description="Polar residues" evidence="1">
    <location>
        <begin position="30"/>
        <end position="42"/>
    </location>
</feature>
<feature type="compositionally biased region" description="Pro residues" evidence="1">
    <location>
        <begin position="71"/>
        <end position="88"/>
    </location>
</feature>
<protein>
    <submittedName>
        <fullName evidence="2">Uncharacterized protein</fullName>
    </submittedName>
</protein>
<reference evidence="2" key="1">
    <citation type="journal article" date="2019" name="BMC Genomics">
        <title>A new reference genome for Sorghum bicolor reveals high levels of sequence similarity between sweet and grain genotypes: implications for the genetics of sugar metabolism.</title>
        <authorList>
            <person name="Cooper E.A."/>
            <person name="Brenton Z.W."/>
            <person name="Flinn B.S."/>
            <person name="Jenkins J."/>
            <person name="Shu S."/>
            <person name="Flowers D."/>
            <person name="Luo F."/>
            <person name="Wang Y."/>
            <person name="Xia P."/>
            <person name="Barry K."/>
            <person name="Daum C."/>
            <person name="Lipzen A."/>
            <person name="Yoshinaga Y."/>
            <person name="Schmutz J."/>
            <person name="Saski C."/>
            <person name="Vermerris W."/>
            <person name="Kresovich S."/>
        </authorList>
    </citation>
    <scope>NUCLEOTIDE SEQUENCE</scope>
</reference>
<dbReference type="EMBL" id="CM027685">
    <property type="protein sequence ID" value="KAG0526348.1"/>
    <property type="molecule type" value="Genomic_DNA"/>
</dbReference>
<comment type="caution">
    <text evidence="2">The sequence shown here is derived from an EMBL/GenBank/DDBJ whole genome shotgun (WGS) entry which is preliminary data.</text>
</comment>
<evidence type="ECO:0000256" key="1">
    <source>
        <dbReference type="SAM" id="MobiDB-lite"/>
    </source>
</evidence>
<dbReference type="AlphaFoldDB" id="A0A921UCD3"/>
<name>A0A921UCD3_SORBI</name>
<sequence length="102" mass="11326">MPQRAAQSPRRRSCPRPTATNLPPADHLISHQSPPGRQHQIPTLLNPPVAVSILSTPDNHPHYFSHYSEARPPPEPIQLSSPPPPPPVDDLMELQQFCGLLR</sequence>
<evidence type="ECO:0000313" key="2">
    <source>
        <dbReference type="EMBL" id="KAG0526348.1"/>
    </source>
</evidence>